<sequence length="211" mass="22156">MLRNRSFVLGAGIGIICGALLLQLMLVGQDRIKTDADADTSGTGEAMYSQSEVDAMIAAEKDSWALNHAEGNTPAASSSPAQQQGTAAPSSGEPEKPAEQQQAPAQPKPEDNGSQQEVAADGSKQAGLRIIRIENGMGLEQAGSLLQKEGLVAQPDDFVRQMKKSGKKARAGYFLIAGQPTLEEIADIVSSAPLSSAQKNLLDKQLARQAE</sequence>
<name>A0A4P6EU57_9BACL</name>
<feature type="region of interest" description="Disordered" evidence="1">
    <location>
        <begin position="69"/>
        <end position="123"/>
    </location>
</feature>
<keyword evidence="4" id="KW-1185">Reference proteome</keyword>
<protein>
    <recommendedName>
        <fullName evidence="5">Endolytic transglycosylase MltG</fullName>
    </recommendedName>
</protein>
<organism evidence="3 4">
    <name type="scientific">Paenibacillus protaetiae</name>
    <dbReference type="NCBI Taxonomy" id="2509456"/>
    <lineage>
        <taxon>Bacteria</taxon>
        <taxon>Bacillati</taxon>
        <taxon>Bacillota</taxon>
        <taxon>Bacilli</taxon>
        <taxon>Bacillales</taxon>
        <taxon>Paenibacillaceae</taxon>
        <taxon>Paenibacillus</taxon>
    </lineage>
</organism>
<dbReference type="EMBL" id="CP035492">
    <property type="protein sequence ID" value="QAY65623.1"/>
    <property type="molecule type" value="Genomic_DNA"/>
</dbReference>
<dbReference type="Proteomes" id="UP000293568">
    <property type="component" value="Chromosome"/>
</dbReference>
<evidence type="ECO:0000256" key="1">
    <source>
        <dbReference type="SAM" id="MobiDB-lite"/>
    </source>
</evidence>
<evidence type="ECO:0008006" key="5">
    <source>
        <dbReference type="Google" id="ProtNLM"/>
    </source>
</evidence>
<dbReference type="Gene3D" id="3.30.1490.480">
    <property type="entry name" value="Endolytic murein transglycosylase"/>
    <property type="match status" value="1"/>
</dbReference>
<keyword evidence="2" id="KW-0812">Transmembrane</keyword>
<gene>
    <name evidence="3" type="ORF">ET464_03730</name>
</gene>
<dbReference type="RefSeq" id="WP_129438363.1">
    <property type="nucleotide sequence ID" value="NZ_CP035492.1"/>
</dbReference>
<evidence type="ECO:0000313" key="4">
    <source>
        <dbReference type="Proteomes" id="UP000293568"/>
    </source>
</evidence>
<evidence type="ECO:0000313" key="3">
    <source>
        <dbReference type="EMBL" id="QAY65623.1"/>
    </source>
</evidence>
<feature type="compositionally biased region" description="Polar residues" evidence="1">
    <location>
        <begin position="74"/>
        <end position="89"/>
    </location>
</feature>
<accession>A0A4P6EU57</accession>
<keyword evidence="2" id="KW-1133">Transmembrane helix</keyword>
<reference evidence="3 4" key="1">
    <citation type="submission" date="2019-01" db="EMBL/GenBank/DDBJ databases">
        <title>Genome sequencing of strain FW100M-2.</title>
        <authorList>
            <person name="Heo J."/>
            <person name="Kim S.-J."/>
            <person name="Kim J.-S."/>
            <person name="Hong S.-B."/>
            <person name="Kwon S.-W."/>
        </authorList>
    </citation>
    <scope>NUCLEOTIDE SEQUENCE [LARGE SCALE GENOMIC DNA]</scope>
    <source>
        <strain evidence="3 4">FW100M-2</strain>
    </source>
</reference>
<feature type="transmembrane region" description="Helical" evidence="2">
    <location>
        <begin position="7"/>
        <end position="26"/>
    </location>
</feature>
<proteinExistence type="predicted"/>
<evidence type="ECO:0000256" key="2">
    <source>
        <dbReference type="SAM" id="Phobius"/>
    </source>
</evidence>
<dbReference type="KEGG" id="pprt:ET464_03730"/>
<keyword evidence="2" id="KW-0472">Membrane</keyword>
<dbReference type="AlphaFoldDB" id="A0A4P6EU57"/>
<dbReference type="OrthoDB" id="2616345at2"/>